<dbReference type="PANTHER" id="PTHR35024:SF4">
    <property type="entry name" value="POLYMER-FORMING CYTOSKELETAL PROTEIN"/>
    <property type="match status" value="1"/>
</dbReference>
<accession>A0A9D7SV49</accession>
<organism evidence="2 3">
    <name type="scientific">Candidatus Opimibacter skivensis</name>
    <dbReference type="NCBI Taxonomy" id="2982028"/>
    <lineage>
        <taxon>Bacteria</taxon>
        <taxon>Pseudomonadati</taxon>
        <taxon>Bacteroidota</taxon>
        <taxon>Saprospiria</taxon>
        <taxon>Saprospirales</taxon>
        <taxon>Saprospiraceae</taxon>
        <taxon>Candidatus Opimibacter</taxon>
    </lineage>
</organism>
<proteinExistence type="inferred from homology"/>
<comment type="similarity">
    <text evidence="1">Belongs to the bactofilin family.</text>
</comment>
<comment type="caution">
    <text evidence="2">The sequence shown here is derived from an EMBL/GenBank/DDBJ whole genome shotgun (WGS) entry which is preliminary data.</text>
</comment>
<gene>
    <name evidence="2" type="ORF">IPP15_15040</name>
</gene>
<reference evidence="2 3" key="1">
    <citation type="submission" date="2020-10" db="EMBL/GenBank/DDBJ databases">
        <title>Connecting structure to function with the recovery of over 1000 high-quality activated sludge metagenome-assembled genomes encoding full-length rRNA genes using long-read sequencing.</title>
        <authorList>
            <person name="Singleton C.M."/>
            <person name="Petriglieri F."/>
            <person name="Kristensen J.M."/>
            <person name="Kirkegaard R.H."/>
            <person name="Michaelsen T.Y."/>
            <person name="Andersen M.H."/>
            <person name="Karst S.M."/>
            <person name="Dueholm M.S."/>
            <person name="Nielsen P.H."/>
            <person name="Albertsen M."/>
        </authorList>
    </citation>
    <scope>NUCLEOTIDE SEQUENCE [LARGE SCALE GENOMIC DNA]</scope>
    <source>
        <strain evidence="2">Ribe_18-Q3-R11-54_MAXAC.273</strain>
    </source>
</reference>
<evidence type="ECO:0000256" key="1">
    <source>
        <dbReference type="ARBA" id="ARBA00044755"/>
    </source>
</evidence>
<dbReference type="Proteomes" id="UP000808337">
    <property type="component" value="Unassembled WGS sequence"/>
</dbReference>
<dbReference type="Pfam" id="PF04519">
    <property type="entry name" value="Bactofilin"/>
    <property type="match status" value="1"/>
</dbReference>
<name>A0A9D7SV49_9BACT</name>
<sequence length="154" mass="16309">MFNNTKNDTKGKTNGLITSASASSSNSLVQGTNIEGTVQADKDIRIDGTLKGTLNCKGKVIIGPTGYITGDVQCENAVIEGRFEGVLLVNDILHVKETARIEGDVTTQKLVVQPGSIFNVKCKMGAQHTNPRKVSLDEDVIELSSLGSAKATMS</sequence>
<evidence type="ECO:0000313" key="2">
    <source>
        <dbReference type="EMBL" id="MBK9983672.1"/>
    </source>
</evidence>
<dbReference type="PANTHER" id="PTHR35024">
    <property type="entry name" value="HYPOTHETICAL CYTOSOLIC PROTEIN"/>
    <property type="match status" value="1"/>
</dbReference>
<dbReference type="EMBL" id="JADKGY010000022">
    <property type="protein sequence ID" value="MBK9983672.1"/>
    <property type="molecule type" value="Genomic_DNA"/>
</dbReference>
<dbReference type="AlphaFoldDB" id="A0A9D7SV49"/>
<dbReference type="InterPro" id="IPR007607">
    <property type="entry name" value="BacA/B"/>
</dbReference>
<evidence type="ECO:0000313" key="3">
    <source>
        <dbReference type="Proteomes" id="UP000808337"/>
    </source>
</evidence>
<protein>
    <submittedName>
        <fullName evidence="2">Polymer-forming cytoskeletal protein</fullName>
    </submittedName>
</protein>